<keyword evidence="3 5" id="KW-1133">Transmembrane helix</keyword>
<sequence>MGSWYDTYELTTIIISAISVLCGMLVVIMALVLYWIKPSLRHVPSIYLSLYIGLADALYRMMALLASWSDFMRSNQDNETWLRICFWSVYFTPVWFVFLTAMITVDLQLTFLHPGVPREPFQRFYLPLATVIPLIISLPALLVPHIRWLPEPSRFGFSFGTSIRNKLFGIFCYDLWISLGIAYCLIVVILVIVKLVRGIHYIEAVHLTSRPSGCGGGLSTGCHLTHLNATAPAEATPTPTTTVTTNAHTLSQCSAAYCDGHHHSTANSRPAQLVKTLRQSAIRIMLYPIVPLVCQTLQIVSYRVIIDHHRVLHFMATVLCSSQGVLNFIVFLLNPVVGEVLHHWLFKRQLQRQEPIIYGQKHGELNTACSSCPQFAV</sequence>
<dbReference type="GO" id="GO:0004930">
    <property type="term" value="F:G protein-coupled receptor activity"/>
    <property type="evidence" value="ECO:0007669"/>
    <property type="project" value="TreeGrafter"/>
</dbReference>
<feature type="transmembrane region" description="Helical" evidence="5">
    <location>
        <begin position="12"/>
        <end position="36"/>
    </location>
</feature>
<accession>A0A9W8B8M7</accession>
<evidence type="ECO:0000313" key="7">
    <source>
        <dbReference type="Proteomes" id="UP001151582"/>
    </source>
</evidence>
<evidence type="ECO:0000256" key="5">
    <source>
        <dbReference type="SAM" id="Phobius"/>
    </source>
</evidence>
<comment type="subcellular location">
    <subcellularLocation>
        <location evidence="1">Membrane</location>
        <topology evidence="1">Multi-pass membrane protein</topology>
    </subcellularLocation>
</comment>
<dbReference type="OrthoDB" id="3251871at2759"/>
<reference evidence="6" key="1">
    <citation type="submission" date="2022-07" db="EMBL/GenBank/DDBJ databases">
        <title>Phylogenomic reconstructions and comparative analyses of Kickxellomycotina fungi.</title>
        <authorList>
            <person name="Reynolds N.K."/>
            <person name="Stajich J.E."/>
            <person name="Barry K."/>
            <person name="Grigoriev I.V."/>
            <person name="Crous P."/>
            <person name="Smith M.E."/>
        </authorList>
    </citation>
    <scope>NUCLEOTIDE SEQUENCE</scope>
    <source>
        <strain evidence="6">RSA 567</strain>
    </source>
</reference>
<dbReference type="GO" id="GO:0005886">
    <property type="term" value="C:plasma membrane"/>
    <property type="evidence" value="ECO:0007669"/>
    <property type="project" value="TreeGrafter"/>
</dbReference>
<dbReference type="AlphaFoldDB" id="A0A9W8B8M7"/>
<keyword evidence="7" id="KW-1185">Reference proteome</keyword>
<dbReference type="PANTHER" id="PTHR23112:SF0">
    <property type="entry name" value="TRANSMEMBRANE PROTEIN 116"/>
    <property type="match status" value="1"/>
</dbReference>
<feature type="transmembrane region" description="Helical" evidence="5">
    <location>
        <begin position="48"/>
        <end position="68"/>
    </location>
</feature>
<evidence type="ECO:0000256" key="1">
    <source>
        <dbReference type="ARBA" id="ARBA00004141"/>
    </source>
</evidence>
<dbReference type="Gene3D" id="1.20.1070.10">
    <property type="entry name" value="Rhodopsin 7-helix transmembrane proteins"/>
    <property type="match status" value="1"/>
</dbReference>
<proteinExistence type="predicted"/>
<protein>
    <submittedName>
        <fullName evidence="6">Uncharacterized protein</fullName>
    </submittedName>
</protein>
<organism evidence="6 7">
    <name type="scientific">Dimargaris verticillata</name>
    <dbReference type="NCBI Taxonomy" id="2761393"/>
    <lineage>
        <taxon>Eukaryota</taxon>
        <taxon>Fungi</taxon>
        <taxon>Fungi incertae sedis</taxon>
        <taxon>Zoopagomycota</taxon>
        <taxon>Kickxellomycotina</taxon>
        <taxon>Dimargaritomycetes</taxon>
        <taxon>Dimargaritales</taxon>
        <taxon>Dimargaritaceae</taxon>
        <taxon>Dimargaris</taxon>
    </lineage>
</organism>
<gene>
    <name evidence="6" type="ORF">H4R34_002098</name>
</gene>
<dbReference type="GO" id="GO:0007189">
    <property type="term" value="P:adenylate cyclase-activating G protein-coupled receptor signaling pathway"/>
    <property type="evidence" value="ECO:0007669"/>
    <property type="project" value="TreeGrafter"/>
</dbReference>
<feature type="transmembrane region" description="Helical" evidence="5">
    <location>
        <begin position="80"/>
        <end position="103"/>
    </location>
</feature>
<evidence type="ECO:0000256" key="4">
    <source>
        <dbReference type="ARBA" id="ARBA00023136"/>
    </source>
</evidence>
<name>A0A9W8B8M7_9FUNG</name>
<dbReference type="PANTHER" id="PTHR23112">
    <property type="entry name" value="G PROTEIN-COUPLED RECEPTOR 157-RELATED"/>
    <property type="match status" value="1"/>
</dbReference>
<evidence type="ECO:0000256" key="3">
    <source>
        <dbReference type="ARBA" id="ARBA00022989"/>
    </source>
</evidence>
<feature type="transmembrane region" description="Helical" evidence="5">
    <location>
        <begin position="124"/>
        <end position="147"/>
    </location>
</feature>
<dbReference type="EMBL" id="JANBQB010000127">
    <property type="protein sequence ID" value="KAJ1981390.1"/>
    <property type="molecule type" value="Genomic_DNA"/>
</dbReference>
<feature type="transmembrane region" description="Helical" evidence="5">
    <location>
        <begin position="167"/>
        <end position="193"/>
    </location>
</feature>
<keyword evidence="4 5" id="KW-0472">Membrane</keyword>
<comment type="caution">
    <text evidence="6">The sequence shown here is derived from an EMBL/GenBank/DDBJ whole genome shotgun (WGS) entry which is preliminary data.</text>
</comment>
<evidence type="ECO:0000313" key="6">
    <source>
        <dbReference type="EMBL" id="KAJ1981390.1"/>
    </source>
</evidence>
<evidence type="ECO:0000256" key="2">
    <source>
        <dbReference type="ARBA" id="ARBA00022692"/>
    </source>
</evidence>
<keyword evidence="2 5" id="KW-0812">Transmembrane</keyword>
<dbReference type="Proteomes" id="UP001151582">
    <property type="component" value="Unassembled WGS sequence"/>
</dbReference>